<name>A0A5E4BZX0_MARMO</name>
<proteinExistence type="predicted"/>
<dbReference type="EMBL" id="CABDUW010000785">
    <property type="protein sequence ID" value="VTJ75194.1"/>
    <property type="molecule type" value="Genomic_DNA"/>
</dbReference>
<accession>A0A5E4BZX0</accession>
<evidence type="ECO:0000313" key="2">
    <source>
        <dbReference type="EMBL" id="KAF7471221.1"/>
    </source>
</evidence>
<feature type="transmembrane region" description="Helical" evidence="1">
    <location>
        <begin position="68"/>
        <end position="89"/>
    </location>
</feature>
<sequence length="115" mass="13229">MEGWLPMLGGYYKEGFLGIQHAVDKAIMHHHARNASADIFERLNMLLQRFPHGPHIQDGFFLVLQNEFPLFLMLSFICIELIIINTVLLEKERKLKVTSSASDGWLSWDRDLGSC</sequence>
<evidence type="ECO:0000313" key="3">
    <source>
        <dbReference type="EMBL" id="VTJ75194.1"/>
    </source>
</evidence>
<dbReference type="EMBL" id="WJEC01006845">
    <property type="protein sequence ID" value="KAF7471221.1"/>
    <property type="molecule type" value="Genomic_DNA"/>
</dbReference>
<keyword evidence="1" id="KW-0812">Transmembrane</keyword>
<organism evidence="3 4">
    <name type="scientific">Marmota monax</name>
    <name type="common">Woodchuck</name>
    <dbReference type="NCBI Taxonomy" id="9995"/>
    <lineage>
        <taxon>Eukaryota</taxon>
        <taxon>Metazoa</taxon>
        <taxon>Chordata</taxon>
        <taxon>Craniata</taxon>
        <taxon>Vertebrata</taxon>
        <taxon>Euteleostomi</taxon>
        <taxon>Mammalia</taxon>
        <taxon>Eutheria</taxon>
        <taxon>Euarchontoglires</taxon>
        <taxon>Glires</taxon>
        <taxon>Rodentia</taxon>
        <taxon>Sciuromorpha</taxon>
        <taxon>Sciuridae</taxon>
        <taxon>Xerinae</taxon>
        <taxon>Marmotini</taxon>
        <taxon>Marmota</taxon>
    </lineage>
</organism>
<dbReference type="AlphaFoldDB" id="A0A5E4BZX0"/>
<reference evidence="2" key="2">
    <citation type="submission" date="2020-08" db="EMBL/GenBank/DDBJ databases">
        <authorList>
            <person name="Shumante A."/>
            <person name="Zimin A.V."/>
            <person name="Puiu D."/>
            <person name="Salzberg S.L."/>
        </authorList>
    </citation>
    <scope>NUCLEOTIDE SEQUENCE</scope>
    <source>
        <strain evidence="2">WC2-LM</strain>
        <tissue evidence="2">Liver</tissue>
    </source>
</reference>
<reference evidence="3 4" key="1">
    <citation type="submission" date="2019-04" db="EMBL/GenBank/DDBJ databases">
        <authorList>
            <person name="Alioto T."/>
            <person name="Alioto T."/>
        </authorList>
    </citation>
    <scope>NUCLEOTIDE SEQUENCE [LARGE SCALE GENOMIC DNA]</scope>
</reference>
<evidence type="ECO:0000313" key="4">
    <source>
        <dbReference type="Proteomes" id="UP000335636"/>
    </source>
</evidence>
<evidence type="ECO:0000256" key="1">
    <source>
        <dbReference type="SAM" id="Phobius"/>
    </source>
</evidence>
<protein>
    <submittedName>
        <fullName evidence="3">Uncharacterized protein</fullName>
    </submittedName>
</protein>
<keyword evidence="1" id="KW-1133">Transmembrane helix</keyword>
<gene>
    <name evidence="2" type="ORF">GHT09_017579</name>
    <name evidence="3" type="ORF">MONAX_5E026940</name>
</gene>
<dbReference type="Proteomes" id="UP000335636">
    <property type="component" value="Unassembled WGS sequence"/>
</dbReference>
<keyword evidence="4" id="KW-1185">Reference proteome</keyword>
<keyword evidence="1" id="KW-0472">Membrane</keyword>
<dbReference type="Proteomes" id="UP000662637">
    <property type="component" value="Unassembled WGS sequence"/>
</dbReference>